<dbReference type="RefSeq" id="WP_339095514.1">
    <property type="nucleotide sequence ID" value="NZ_CP149782.1"/>
</dbReference>
<feature type="coiled-coil region" evidence="1">
    <location>
        <begin position="4"/>
        <end position="59"/>
    </location>
</feature>
<sequence length="64" mass="7443">MGENEVTRKQIRGLEQQIAAHHEKIAEELKRESPNYGVIGHWEKEIRAWSARVQRLQARLPGGR</sequence>
<name>A0AAU6Q210_9DEIO</name>
<keyword evidence="1" id="KW-0175">Coiled coil</keyword>
<evidence type="ECO:0000313" key="2">
    <source>
        <dbReference type="EMBL" id="WYF44295.1"/>
    </source>
</evidence>
<reference evidence="2" key="1">
    <citation type="submission" date="2024-03" db="EMBL/GenBank/DDBJ databases">
        <title>Deinococcus weizhi sp. nov., isolated from human skin.</title>
        <authorList>
            <person name="Wei Z."/>
            <person name="Tian F."/>
            <person name="Yang C."/>
            <person name="Xin L.T."/>
            <person name="Wen Z.J."/>
            <person name="Lan K.C."/>
            <person name="Yu L."/>
            <person name="Zhe W."/>
            <person name="Dan F.D."/>
            <person name="Jun W."/>
            <person name="Rui Z."/>
            <person name="Yong X.J."/>
            <person name="Ting Y."/>
            <person name="Wei X."/>
            <person name="Xu Z.G."/>
            <person name="Xin Z."/>
            <person name="Dong F.G."/>
            <person name="Ni X.M."/>
            <person name="Zheng M.G."/>
            <person name="Chun Y."/>
            <person name="Qian W.X."/>
        </authorList>
    </citation>
    <scope>NUCLEOTIDE SEQUENCE</scope>
    <source>
        <strain evidence="2">VB142</strain>
    </source>
</reference>
<gene>
    <name evidence="2" type="ORF">WDJ50_12975</name>
</gene>
<proteinExistence type="predicted"/>
<evidence type="ECO:0000256" key="1">
    <source>
        <dbReference type="SAM" id="Coils"/>
    </source>
</evidence>
<protein>
    <submittedName>
        <fullName evidence="2">Uncharacterized protein</fullName>
    </submittedName>
</protein>
<organism evidence="2">
    <name type="scientific">Deinococcus sp. VB142</name>
    <dbReference type="NCBI Taxonomy" id="3112952"/>
    <lineage>
        <taxon>Bacteria</taxon>
        <taxon>Thermotogati</taxon>
        <taxon>Deinococcota</taxon>
        <taxon>Deinococci</taxon>
        <taxon>Deinococcales</taxon>
        <taxon>Deinococcaceae</taxon>
        <taxon>Deinococcus</taxon>
    </lineage>
</organism>
<dbReference type="EMBL" id="CP149782">
    <property type="protein sequence ID" value="WYF44295.1"/>
    <property type="molecule type" value="Genomic_DNA"/>
</dbReference>
<dbReference type="AlphaFoldDB" id="A0AAU6Q210"/>
<accession>A0AAU6Q210</accession>